<dbReference type="AlphaFoldDB" id="A0AAW7MDM5"/>
<evidence type="ECO:0000313" key="1">
    <source>
        <dbReference type="EMBL" id="MDN4533048.1"/>
    </source>
</evidence>
<name>A0AAW7MDM5_9STAP</name>
<dbReference type="GeneID" id="77174771"/>
<dbReference type="RefSeq" id="WP_258026017.1">
    <property type="nucleotide sequence ID" value="NZ_AP024589.1"/>
</dbReference>
<organism evidence="2 3">
    <name type="scientific">Staphylococcus auricularis</name>
    <dbReference type="NCBI Taxonomy" id="29379"/>
    <lineage>
        <taxon>Bacteria</taxon>
        <taxon>Bacillati</taxon>
        <taxon>Bacillota</taxon>
        <taxon>Bacilli</taxon>
        <taxon>Bacillales</taxon>
        <taxon>Staphylococcaceae</taxon>
        <taxon>Staphylococcus</taxon>
    </lineage>
</organism>
<evidence type="ECO:0000313" key="2">
    <source>
        <dbReference type="EMBL" id="MDN4533450.1"/>
    </source>
</evidence>
<comment type="caution">
    <text evidence="2">The sequence shown here is derived from an EMBL/GenBank/DDBJ whole genome shotgun (WGS) entry which is preliminary data.</text>
</comment>
<reference evidence="2" key="1">
    <citation type="submission" date="2023-07" db="EMBL/GenBank/DDBJ databases">
        <title>Evaluation of the beneficial properties of pineapple isolates.</title>
        <authorList>
            <person name="Adefiranye O."/>
        </authorList>
    </citation>
    <scope>NUCLEOTIDE SEQUENCE</scope>
    <source>
        <strain evidence="2">PAPLE_T1</strain>
    </source>
</reference>
<dbReference type="EMBL" id="JAUHQC010000009">
    <property type="protein sequence ID" value="MDN4533048.1"/>
    <property type="molecule type" value="Genomic_DNA"/>
</dbReference>
<protein>
    <submittedName>
        <fullName evidence="2">Uncharacterized protein</fullName>
    </submittedName>
</protein>
<gene>
    <name evidence="1" type="ORF">QYH67_05590</name>
    <name evidence="2" type="ORF">QYH67_07730</name>
</gene>
<proteinExistence type="predicted"/>
<dbReference type="Proteomes" id="UP001171687">
    <property type="component" value="Unassembled WGS sequence"/>
</dbReference>
<sequence>MDFIIKLIHFCFSLFSIWSGASDQIRDVKRGFKRKKKQDTPKAE</sequence>
<accession>A0AAW7MDM5</accession>
<evidence type="ECO:0000313" key="3">
    <source>
        <dbReference type="Proteomes" id="UP001171687"/>
    </source>
</evidence>
<dbReference type="EMBL" id="JAUHQC010000010">
    <property type="protein sequence ID" value="MDN4533450.1"/>
    <property type="molecule type" value="Genomic_DNA"/>
</dbReference>